<keyword evidence="1" id="KW-1015">Disulfide bond</keyword>
<dbReference type="OrthoDB" id="5912168at2759"/>
<reference evidence="5 6" key="1">
    <citation type="submission" date="2013-11" db="EMBL/GenBank/DDBJ databases">
        <title>Draft genome of the bovine lungworm Dictyocaulus viviparus.</title>
        <authorList>
            <person name="Mitreva M."/>
        </authorList>
    </citation>
    <scope>NUCLEOTIDE SEQUENCE [LARGE SCALE GENOMIC DNA]</scope>
    <source>
        <strain evidence="5 6">HannoverDv2000</strain>
    </source>
</reference>
<sequence length="281" mass="31129">MIELLMLFILSIIEARLPADFYKSFHGNLDKSDKMSLPRICGKHFLPKEIQGRSLGSIIVAEDEYPWTLALTREAATCSAVLISRRHVLTAAHCVTFPGPKPKDKNAKCPYTVLRPSQISIYPGKRVKDVLNIPLFTASFSVVNMTVHSRYDPCRRGGDIAILEISPNMFSEGSPICMPKFYQATPHQLMSAGFGLNPDHPGKGYLQAVNLTFKGISPYDEIETYTVDRIPCAGDSGGPLFAVIDGKYTLLGIAARSVACLKNNKGWYVLKIRNAVVHQHY</sequence>
<feature type="domain" description="Peptidase S1" evidence="4">
    <location>
        <begin position="50"/>
        <end position="281"/>
    </location>
</feature>
<dbReference type="InterPro" id="IPR001314">
    <property type="entry name" value="Peptidase_S1A"/>
</dbReference>
<dbReference type="InterPro" id="IPR009003">
    <property type="entry name" value="Peptidase_S1_PA"/>
</dbReference>
<dbReference type="PROSITE" id="PS00134">
    <property type="entry name" value="TRYPSIN_HIS"/>
    <property type="match status" value="1"/>
</dbReference>
<dbReference type="STRING" id="29172.A0A0D8X891"/>
<dbReference type="Proteomes" id="UP000053766">
    <property type="component" value="Unassembled WGS sequence"/>
</dbReference>
<keyword evidence="6" id="KW-1185">Reference proteome</keyword>
<name>A0A0D8X891_DICVI</name>
<dbReference type="PROSITE" id="PS50240">
    <property type="entry name" value="TRYPSIN_DOM"/>
    <property type="match status" value="1"/>
</dbReference>
<dbReference type="EMBL" id="KN717025">
    <property type="protein sequence ID" value="KJH40758.1"/>
    <property type="molecule type" value="Genomic_DNA"/>
</dbReference>
<dbReference type="InterPro" id="IPR018114">
    <property type="entry name" value="TRYPSIN_HIS"/>
</dbReference>
<dbReference type="InterPro" id="IPR051487">
    <property type="entry name" value="Ser/Thr_Proteases_Immune/Dev"/>
</dbReference>
<dbReference type="PANTHER" id="PTHR24256">
    <property type="entry name" value="TRYPTASE-RELATED"/>
    <property type="match status" value="1"/>
</dbReference>
<keyword evidence="3" id="KW-0732">Signal</keyword>
<dbReference type="GO" id="GO:0004252">
    <property type="term" value="F:serine-type endopeptidase activity"/>
    <property type="evidence" value="ECO:0007669"/>
    <property type="project" value="InterPro"/>
</dbReference>
<dbReference type="SUPFAM" id="SSF50494">
    <property type="entry name" value="Trypsin-like serine proteases"/>
    <property type="match status" value="1"/>
</dbReference>
<protein>
    <submittedName>
        <fullName evidence="5">Trypsin</fullName>
    </submittedName>
</protein>
<dbReference type="SMART" id="SM00020">
    <property type="entry name" value="Tryp_SPc"/>
    <property type="match status" value="1"/>
</dbReference>
<feature type="chain" id="PRO_5012294391" evidence="3">
    <location>
        <begin position="16"/>
        <end position="281"/>
    </location>
</feature>
<dbReference type="AlphaFoldDB" id="A0A0D8X891"/>
<proteinExistence type="inferred from homology"/>
<dbReference type="PRINTS" id="PR00722">
    <property type="entry name" value="CHYMOTRYPSIN"/>
</dbReference>
<dbReference type="InterPro" id="IPR043504">
    <property type="entry name" value="Peptidase_S1_PA_chymotrypsin"/>
</dbReference>
<reference evidence="6" key="2">
    <citation type="journal article" date="2016" name="Sci. Rep.">
        <title>Dictyocaulus viviparus genome, variome and transcriptome elucidate lungworm biology and support future intervention.</title>
        <authorList>
            <person name="McNulty S.N."/>
            <person name="Strube C."/>
            <person name="Rosa B.A."/>
            <person name="Martin J.C."/>
            <person name="Tyagi R."/>
            <person name="Choi Y.J."/>
            <person name="Wang Q."/>
            <person name="Hallsworth Pepin K."/>
            <person name="Zhang X."/>
            <person name="Ozersky P."/>
            <person name="Wilson R.K."/>
            <person name="Sternberg P.W."/>
            <person name="Gasser R.B."/>
            <person name="Mitreva M."/>
        </authorList>
    </citation>
    <scope>NUCLEOTIDE SEQUENCE [LARGE SCALE GENOMIC DNA]</scope>
    <source>
        <strain evidence="6">HannoverDv2000</strain>
    </source>
</reference>
<dbReference type="Pfam" id="PF00089">
    <property type="entry name" value="Trypsin"/>
    <property type="match status" value="1"/>
</dbReference>
<evidence type="ECO:0000256" key="2">
    <source>
        <dbReference type="ARBA" id="ARBA00024195"/>
    </source>
</evidence>
<organism evidence="5 6">
    <name type="scientific">Dictyocaulus viviparus</name>
    <name type="common">Bovine lungworm</name>
    <dbReference type="NCBI Taxonomy" id="29172"/>
    <lineage>
        <taxon>Eukaryota</taxon>
        <taxon>Metazoa</taxon>
        <taxon>Ecdysozoa</taxon>
        <taxon>Nematoda</taxon>
        <taxon>Chromadorea</taxon>
        <taxon>Rhabditida</taxon>
        <taxon>Rhabditina</taxon>
        <taxon>Rhabditomorpha</taxon>
        <taxon>Strongyloidea</taxon>
        <taxon>Metastrongylidae</taxon>
        <taxon>Dictyocaulus</taxon>
    </lineage>
</organism>
<evidence type="ECO:0000256" key="1">
    <source>
        <dbReference type="ARBA" id="ARBA00023157"/>
    </source>
</evidence>
<evidence type="ECO:0000256" key="3">
    <source>
        <dbReference type="SAM" id="SignalP"/>
    </source>
</evidence>
<feature type="signal peptide" evidence="3">
    <location>
        <begin position="1"/>
        <end position="15"/>
    </location>
</feature>
<dbReference type="Gene3D" id="2.40.10.10">
    <property type="entry name" value="Trypsin-like serine proteases"/>
    <property type="match status" value="1"/>
</dbReference>
<evidence type="ECO:0000259" key="4">
    <source>
        <dbReference type="PROSITE" id="PS50240"/>
    </source>
</evidence>
<dbReference type="InterPro" id="IPR001254">
    <property type="entry name" value="Trypsin_dom"/>
</dbReference>
<evidence type="ECO:0000313" key="6">
    <source>
        <dbReference type="Proteomes" id="UP000053766"/>
    </source>
</evidence>
<evidence type="ECO:0000313" key="5">
    <source>
        <dbReference type="EMBL" id="KJH40758.1"/>
    </source>
</evidence>
<dbReference type="GO" id="GO:0006508">
    <property type="term" value="P:proteolysis"/>
    <property type="evidence" value="ECO:0007669"/>
    <property type="project" value="InterPro"/>
</dbReference>
<comment type="similarity">
    <text evidence="2">Belongs to the peptidase S1 family. CLIP subfamily.</text>
</comment>
<accession>A0A0D8X891</accession>
<gene>
    <name evidence="5" type="ORF">DICVIV_13279</name>
</gene>